<gene>
    <name evidence="5" type="primary">hup_2</name>
    <name evidence="5" type="ORF">E5S67_05060</name>
</gene>
<dbReference type="RefSeq" id="WP_172191208.1">
    <property type="nucleotide sequence ID" value="NZ_CAWPPK010000026.1"/>
</dbReference>
<protein>
    <submittedName>
        <fullName evidence="5">DNA-binding protein HU</fullName>
    </submittedName>
</protein>
<dbReference type="InterPro" id="IPR020816">
    <property type="entry name" value="Histone-like_DNA-bd_CS"/>
</dbReference>
<feature type="region of interest" description="Disordered" evidence="4">
    <location>
        <begin position="77"/>
        <end position="96"/>
    </location>
</feature>
<dbReference type="Gene3D" id="4.10.520.10">
    <property type="entry name" value="IHF-like DNA-binding proteins"/>
    <property type="match status" value="1"/>
</dbReference>
<proteinExistence type="inferred from homology"/>
<dbReference type="PROSITE" id="PS00045">
    <property type="entry name" value="HISTONE_LIKE"/>
    <property type="match status" value="1"/>
</dbReference>
<sequence>MASVAQNLPFREVISSVISSLGTGESIKIEGFGTFSLIEKPEREGRNPKTGELTIYKPTRRPKITFDKKFLERVYSSGTAPETSTETTSATAPVASPATTLAPAVTPAVTPVAAPTAPVLPPPIPAELLTPSQPPMLWQIKAPDNSFVEVPSNELPNWGVGANTPIYSAATGWKLAGQVPELVGIVK</sequence>
<keyword evidence="6" id="KW-1185">Reference proteome</keyword>
<comment type="caution">
    <text evidence="5">The sequence shown here is derived from an EMBL/GenBank/DDBJ whole genome shotgun (WGS) entry which is preliminary data.</text>
</comment>
<accession>A0ABX2D459</accession>
<evidence type="ECO:0000313" key="6">
    <source>
        <dbReference type="Proteomes" id="UP000702425"/>
    </source>
</evidence>
<keyword evidence="1" id="KW-0226">DNA condensation</keyword>
<dbReference type="PANTHER" id="PTHR33175">
    <property type="entry name" value="DNA-BINDING PROTEIN HU"/>
    <property type="match status" value="1"/>
</dbReference>
<evidence type="ECO:0000256" key="3">
    <source>
        <dbReference type="RuleBase" id="RU003939"/>
    </source>
</evidence>
<feature type="compositionally biased region" description="Low complexity" evidence="4">
    <location>
        <begin position="79"/>
        <end position="96"/>
    </location>
</feature>
<evidence type="ECO:0000256" key="1">
    <source>
        <dbReference type="ARBA" id="ARBA00023067"/>
    </source>
</evidence>
<evidence type="ECO:0000256" key="4">
    <source>
        <dbReference type="SAM" id="MobiDB-lite"/>
    </source>
</evidence>
<dbReference type="Pfam" id="PF00216">
    <property type="entry name" value="Bac_DNA_binding"/>
    <property type="match status" value="1"/>
</dbReference>
<organism evidence="5 6">
    <name type="scientific">Microcoleus asticus IPMA8</name>
    <dbReference type="NCBI Taxonomy" id="2563858"/>
    <lineage>
        <taxon>Bacteria</taxon>
        <taxon>Bacillati</taxon>
        <taxon>Cyanobacteriota</taxon>
        <taxon>Cyanophyceae</taxon>
        <taxon>Oscillatoriophycideae</taxon>
        <taxon>Oscillatoriales</taxon>
        <taxon>Microcoleaceae</taxon>
        <taxon>Microcoleus</taxon>
        <taxon>Microcoleus asticus</taxon>
    </lineage>
</organism>
<dbReference type="EMBL" id="SRRZ01000121">
    <property type="protein sequence ID" value="NQE37291.1"/>
    <property type="molecule type" value="Genomic_DNA"/>
</dbReference>
<name>A0ABX2D459_9CYAN</name>
<evidence type="ECO:0000313" key="5">
    <source>
        <dbReference type="EMBL" id="NQE37291.1"/>
    </source>
</evidence>
<dbReference type="SMART" id="SM00411">
    <property type="entry name" value="BHL"/>
    <property type="match status" value="1"/>
</dbReference>
<reference evidence="5 6" key="1">
    <citation type="journal article" date="2020" name="Sci. Rep.">
        <title>A novel cyanobacterial geosmin producer, revising GeoA distribution and dispersion patterns in Bacteria.</title>
        <authorList>
            <person name="Churro C."/>
            <person name="Semedo-Aguiar A.P."/>
            <person name="Silva A.D."/>
            <person name="Pereira-Leal J.B."/>
            <person name="Leite R.B."/>
        </authorList>
    </citation>
    <scope>NUCLEOTIDE SEQUENCE [LARGE SCALE GENOMIC DNA]</scope>
    <source>
        <strain evidence="5 6">IPMA8</strain>
    </source>
</reference>
<comment type="similarity">
    <text evidence="3">Belongs to the bacterial histone-like protein family.</text>
</comment>
<keyword evidence="2 5" id="KW-0238">DNA-binding</keyword>
<evidence type="ECO:0000256" key="2">
    <source>
        <dbReference type="ARBA" id="ARBA00023125"/>
    </source>
</evidence>
<dbReference type="PRINTS" id="PR01727">
    <property type="entry name" value="DNABINDINGHU"/>
</dbReference>
<dbReference type="SUPFAM" id="SSF47729">
    <property type="entry name" value="IHF-like DNA-binding proteins"/>
    <property type="match status" value="1"/>
</dbReference>
<dbReference type="InterPro" id="IPR010992">
    <property type="entry name" value="IHF-like_DNA-bd_dom_sf"/>
</dbReference>
<dbReference type="PANTHER" id="PTHR33175:SF3">
    <property type="entry name" value="DNA-BINDING PROTEIN HU-BETA"/>
    <property type="match status" value="1"/>
</dbReference>
<dbReference type="GO" id="GO:0003677">
    <property type="term" value="F:DNA binding"/>
    <property type="evidence" value="ECO:0007669"/>
    <property type="project" value="UniProtKB-KW"/>
</dbReference>
<dbReference type="Proteomes" id="UP000702425">
    <property type="component" value="Unassembled WGS sequence"/>
</dbReference>
<dbReference type="InterPro" id="IPR000119">
    <property type="entry name" value="Hist_DNA-bd"/>
</dbReference>